<sequence length="85" mass="9633">MSRRERERSKTCGPPSTLKRLSAFYLSASHTLNSSLHSSNPATHHKKIADDHSIPATPGRSMLWVLRWLEIYNPSSTRITLFLVS</sequence>
<dbReference type="AlphaFoldDB" id="A0AAU9LWW9"/>
<protein>
    <submittedName>
        <fullName evidence="1">Uncharacterized protein</fullName>
    </submittedName>
</protein>
<gene>
    <name evidence="1" type="ORF">LVIROSA_LOCUS5755</name>
</gene>
<accession>A0AAU9LWW9</accession>
<organism evidence="1 2">
    <name type="scientific">Lactuca virosa</name>
    <dbReference type="NCBI Taxonomy" id="75947"/>
    <lineage>
        <taxon>Eukaryota</taxon>
        <taxon>Viridiplantae</taxon>
        <taxon>Streptophyta</taxon>
        <taxon>Embryophyta</taxon>
        <taxon>Tracheophyta</taxon>
        <taxon>Spermatophyta</taxon>
        <taxon>Magnoliopsida</taxon>
        <taxon>eudicotyledons</taxon>
        <taxon>Gunneridae</taxon>
        <taxon>Pentapetalae</taxon>
        <taxon>asterids</taxon>
        <taxon>campanulids</taxon>
        <taxon>Asterales</taxon>
        <taxon>Asteraceae</taxon>
        <taxon>Cichorioideae</taxon>
        <taxon>Cichorieae</taxon>
        <taxon>Lactucinae</taxon>
        <taxon>Lactuca</taxon>
    </lineage>
</organism>
<evidence type="ECO:0000313" key="1">
    <source>
        <dbReference type="EMBL" id="CAH1418139.1"/>
    </source>
</evidence>
<proteinExistence type="predicted"/>
<keyword evidence="2" id="KW-1185">Reference proteome</keyword>
<name>A0AAU9LWW9_9ASTR</name>
<dbReference type="Proteomes" id="UP001157418">
    <property type="component" value="Unassembled WGS sequence"/>
</dbReference>
<dbReference type="EMBL" id="CAKMRJ010000113">
    <property type="protein sequence ID" value="CAH1418139.1"/>
    <property type="molecule type" value="Genomic_DNA"/>
</dbReference>
<evidence type="ECO:0000313" key="2">
    <source>
        <dbReference type="Proteomes" id="UP001157418"/>
    </source>
</evidence>
<comment type="caution">
    <text evidence="1">The sequence shown here is derived from an EMBL/GenBank/DDBJ whole genome shotgun (WGS) entry which is preliminary data.</text>
</comment>
<reference evidence="1 2" key="1">
    <citation type="submission" date="2022-01" db="EMBL/GenBank/DDBJ databases">
        <authorList>
            <person name="Xiong W."/>
            <person name="Schranz E."/>
        </authorList>
    </citation>
    <scope>NUCLEOTIDE SEQUENCE [LARGE SCALE GENOMIC DNA]</scope>
</reference>